<keyword evidence="2" id="KW-1185">Reference proteome</keyword>
<name>A0A839XU15_9PSEU</name>
<comment type="caution">
    <text evidence="1">The sequence shown here is derived from an EMBL/GenBank/DDBJ whole genome shotgun (WGS) entry which is preliminary data.</text>
</comment>
<dbReference type="AlphaFoldDB" id="A0A839XU15"/>
<dbReference type="Proteomes" id="UP000564573">
    <property type="component" value="Unassembled WGS sequence"/>
</dbReference>
<evidence type="ECO:0000313" key="1">
    <source>
        <dbReference type="EMBL" id="MBB3664528.1"/>
    </source>
</evidence>
<accession>A0A839XU15</accession>
<dbReference type="EMBL" id="JACIBS010000001">
    <property type="protein sequence ID" value="MBB3664528.1"/>
    <property type="molecule type" value="Genomic_DNA"/>
</dbReference>
<gene>
    <name evidence="1" type="ORF">FB384_003432</name>
</gene>
<sequence>MKLQSQVDKQWVPSTNVSFSYAIDEWLRGSGTESTTRHAYVGYIERRIRPRSVRCR</sequence>
<organism evidence="1 2">
    <name type="scientific">Prauserella sediminis</name>
    <dbReference type="NCBI Taxonomy" id="577680"/>
    <lineage>
        <taxon>Bacteria</taxon>
        <taxon>Bacillati</taxon>
        <taxon>Actinomycetota</taxon>
        <taxon>Actinomycetes</taxon>
        <taxon>Pseudonocardiales</taxon>
        <taxon>Pseudonocardiaceae</taxon>
        <taxon>Prauserella</taxon>
        <taxon>Prauserella salsuginis group</taxon>
    </lineage>
</organism>
<dbReference type="RefSeq" id="WP_183784285.1">
    <property type="nucleotide sequence ID" value="NZ_JACIBS010000001.1"/>
</dbReference>
<proteinExistence type="predicted"/>
<protein>
    <submittedName>
        <fullName evidence="1">Uncharacterized protein</fullName>
    </submittedName>
</protein>
<evidence type="ECO:0000313" key="2">
    <source>
        <dbReference type="Proteomes" id="UP000564573"/>
    </source>
</evidence>
<reference evidence="1 2" key="1">
    <citation type="submission" date="2020-08" db="EMBL/GenBank/DDBJ databases">
        <title>Sequencing the genomes of 1000 actinobacteria strains.</title>
        <authorList>
            <person name="Klenk H.-P."/>
        </authorList>
    </citation>
    <scope>NUCLEOTIDE SEQUENCE [LARGE SCALE GENOMIC DNA]</scope>
    <source>
        <strain evidence="1 2">DSM 45267</strain>
    </source>
</reference>